<evidence type="ECO:0000313" key="6">
    <source>
        <dbReference type="EMBL" id="CEL59817.1"/>
    </source>
</evidence>
<evidence type="ECO:0000256" key="4">
    <source>
        <dbReference type="ARBA" id="ARBA00031929"/>
    </source>
</evidence>
<evidence type="ECO:0000256" key="1">
    <source>
        <dbReference type="ARBA" id="ARBA00016427"/>
    </source>
</evidence>
<dbReference type="Gene3D" id="1.25.10.10">
    <property type="entry name" value="Leucine-rich Repeat Variant"/>
    <property type="match status" value="3"/>
</dbReference>
<dbReference type="Proteomes" id="UP000059188">
    <property type="component" value="Unassembled WGS sequence"/>
</dbReference>
<feature type="compositionally biased region" description="Basic and acidic residues" evidence="5">
    <location>
        <begin position="15"/>
        <end position="34"/>
    </location>
</feature>
<dbReference type="GO" id="GO:0030686">
    <property type="term" value="C:90S preribosome"/>
    <property type="evidence" value="ECO:0007669"/>
    <property type="project" value="TreeGrafter"/>
</dbReference>
<dbReference type="GO" id="GO:0003723">
    <property type="term" value="F:RNA binding"/>
    <property type="evidence" value="ECO:0007669"/>
    <property type="project" value="InterPro"/>
</dbReference>
<feature type="region of interest" description="Disordered" evidence="5">
    <location>
        <begin position="1"/>
        <end position="50"/>
    </location>
</feature>
<protein>
    <recommendedName>
        <fullName evidence="1">Nucleolar protein 9</fullName>
    </recommendedName>
    <alternativeName>
        <fullName evidence="3 4">Pumilio domain-containing protein NOP9</fullName>
    </alternativeName>
</protein>
<evidence type="ECO:0000256" key="5">
    <source>
        <dbReference type="SAM" id="MobiDB-lite"/>
    </source>
</evidence>
<dbReference type="GO" id="GO:0005730">
    <property type="term" value="C:nucleolus"/>
    <property type="evidence" value="ECO:0007669"/>
    <property type="project" value="TreeGrafter"/>
</dbReference>
<feature type="region of interest" description="Disordered" evidence="5">
    <location>
        <begin position="651"/>
        <end position="735"/>
    </location>
</feature>
<dbReference type="SMART" id="SM00025">
    <property type="entry name" value="Pumilio"/>
    <property type="match status" value="7"/>
</dbReference>
<proteinExistence type="predicted"/>
<dbReference type="AlphaFoldDB" id="A0A0B7FUF5"/>
<feature type="compositionally biased region" description="Basic residues" evidence="5">
    <location>
        <begin position="1"/>
        <end position="14"/>
    </location>
</feature>
<dbReference type="GO" id="GO:0000056">
    <property type="term" value="P:ribosomal small subunit export from nucleus"/>
    <property type="evidence" value="ECO:0007669"/>
    <property type="project" value="TreeGrafter"/>
</dbReference>
<evidence type="ECO:0000256" key="2">
    <source>
        <dbReference type="ARBA" id="ARBA00022737"/>
    </source>
</evidence>
<evidence type="ECO:0000256" key="3">
    <source>
        <dbReference type="ARBA" id="ARBA00030932"/>
    </source>
</evidence>
<keyword evidence="2" id="KW-0677">Repeat</keyword>
<organism evidence="6 7">
    <name type="scientific">Thanatephorus cucumeris (strain AG1-IB / isolate 7/3/14)</name>
    <name type="common">Lettuce bottom rot fungus</name>
    <name type="synonym">Rhizoctonia solani</name>
    <dbReference type="NCBI Taxonomy" id="1108050"/>
    <lineage>
        <taxon>Eukaryota</taxon>
        <taxon>Fungi</taxon>
        <taxon>Dikarya</taxon>
        <taxon>Basidiomycota</taxon>
        <taxon>Agaricomycotina</taxon>
        <taxon>Agaricomycetes</taxon>
        <taxon>Cantharellales</taxon>
        <taxon>Ceratobasidiaceae</taxon>
        <taxon>Rhizoctonia</taxon>
        <taxon>Rhizoctonia solani AG-1</taxon>
    </lineage>
</organism>
<dbReference type="InterPro" id="IPR001313">
    <property type="entry name" value="Pumilio_RNA-bd_rpt"/>
</dbReference>
<name>A0A0B7FUF5_THACB</name>
<dbReference type="EMBL" id="LN679103">
    <property type="protein sequence ID" value="CEL59817.1"/>
    <property type="molecule type" value="Genomic_DNA"/>
</dbReference>
<dbReference type="InterPro" id="IPR040000">
    <property type="entry name" value="NOP9"/>
</dbReference>
<sequence>MPKEHRKRGKKKRGNKEAVEHEAEQQAEEHHEEPNPQWMETNDDMNLEAPFGYVDPDVKGYFRTVDARIQDWQSQEYVPDDANEEGNTNEDKRMFLVAALSESSGKELQLSTDPDCSIILERMLHSMDDLVIRVFADRLCGSYVQLAQHRFGSHVCQTLLEVAVSTISRETRGRIAKPSEMDSSTGVLRTMTELVAAISEELLPSLSQLILDPFGAHVLLSLLVLLSPQITRHQNSSHPSNSLTRSKKSAAYKSRQGSMKSILASGADHTSTAVVPASFKDLASRFVDTLRESTDANEIRAFAANKVANPVLQAMIDLEAQQGKSDIPGSLIDSVLMGAISSLAQGEEPEQSDYVGTLLRDPTASHLFEALVRHAPERTFQALWDLYFKTKLGRLCSHPVANFVVSKAIMRLDSSGLLEALEEIDPASSKLIKTGRTGVLKSLVDQAVALAAHEGAVSEMLCRAVDIEESTIQLLVPCLLTLKSRSVYSKSTSTDDPEANSEPTEPTVQGAVILQSMLKLSDPHNQRVIQSIHAQSIDEIIGLSRHPVSSRVLDAFLDSSAVPLRDKRKFLLSLMGSYHVLVDDRIGSRVGDRCWACADPFLREKIAKSILPHETALSVSYYGKYFARNLHLTMLKRDAAAWRDMQRDQKRAAAAAASNNTESIKAPPKPDIKSNVEANDSTHTKKRKRTGVDEDEIDVLFSKAPNSRKALVPSKGTEESIPDIQSARADDPQLDEVLGAIKKVSKKEGKRKNKKS</sequence>
<dbReference type="OrthoDB" id="392571at2759"/>
<accession>A0A0B7FUF5</accession>
<evidence type="ECO:0000313" key="7">
    <source>
        <dbReference type="Proteomes" id="UP000059188"/>
    </source>
</evidence>
<reference evidence="6 7" key="1">
    <citation type="submission" date="2014-11" db="EMBL/GenBank/DDBJ databases">
        <authorList>
            <person name="Wibberg Daniel"/>
        </authorList>
    </citation>
    <scope>NUCLEOTIDE SEQUENCE [LARGE SCALE GENOMIC DNA]</scope>
    <source>
        <strain evidence="6">Rhizoctonia solani AG1-IB 7/3/14</strain>
    </source>
</reference>
<gene>
    <name evidence="6" type="ORF">RSOLAG1IB_03751</name>
</gene>
<dbReference type="InterPro" id="IPR016024">
    <property type="entry name" value="ARM-type_fold"/>
</dbReference>
<dbReference type="GO" id="GO:0000447">
    <property type="term" value="P:endonucleolytic cleavage in ITS1 to separate SSU-rRNA from 5.8S rRNA and LSU-rRNA from tricistronic rRNA transcript (SSU-rRNA, 5.8S rRNA, LSU-rRNA)"/>
    <property type="evidence" value="ECO:0007669"/>
    <property type="project" value="TreeGrafter"/>
</dbReference>
<dbReference type="PANTHER" id="PTHR13102:SF0">
    <property type="entry name" value="NUCLEOLAR PROTEIN 9"/>
    <property type="match status" value="1"/>
</dbReference>
<keyword evidence="7" id="KW-1185">Reference proteome</keyword>
<dbReference type="SUPFAM" id="SSF48371">
    <property type="entry name" value="ARM repeat"/>
    <property type="match status" value="1"/>
</dbReference>
<dbReference type="InterPro" id="IPR011989">
    <property type="entry name" value="ARM-like"/>
</dbReference>
<dbReference type="Pfam" id="PF22493">
    <property type="entry name" value="PUF_NOP9"/>
    <property type="match status" value="1"/>
</dbReference>
<dbReference type="GO" id="GO:0030688">
    <property type="term" value="C:preribosome, small subunit precursor"/>
    <property type="evidence" value="ECO:0007669"/>
    <property type="project" value="TreeGrafter"/>
</dbReference>
<dbReference type="GO" id="GO:0000472">
    <property type="term" value="P:endonucleolytic cleavage to generate mature 5'-end of SSU-rRNA from (SSU-rRNA, 5.8S rRNA, LSU-rRNA)"/>
    <property type="evidence" value="ECO:0007669"/>
    <property type="project" value="TreeGrafter"/>
</dbReference>
<dbReference type="GO" id="GO:0000480">
    <property type="term" value="P:endonucleolytic cleavage in 5'-ETS of tricistronic rRNA transcript (SSU-rRNA, 5.8S rRNA, LSU-rRNA)"/>
    <property type="evidence" value="ECO:0007669"/>
    <property type="project" value="TreeGrafter"/>
</dbReference>
<dbReference type="STRING" id="1108050.A0A0B7FUF5"/>
<dbReference type="PANTHER" id="PTHR13102">
    <property type="entry name" value="NUCLEOLAR PROTEIN 9"/>
    <property type="match status" value="1"/>
</dbReference>